<dbReference type="Proteomes" id="UP000254821">
    <property type="component" value="Unassembled WGS sequence"/>
</dbReference>
<evidence type="ECO:0000256" key="1">
    <source>
        <dbReference type="ARBA" id="ARBA00004651"/>
    </source>
</evidence>
<dbReference type="EMBL" id="UGHP01000001">
    <property type="protein sequence ID" value="STQ82889.1"/>
    <property type="molecule type" value="Genomic_DNA"/>
</dbReference>
<evidence type="ECO:0000256" key="3">
    <source>
        <dbReference type="ARBA" id="ARBA00022692"/>
    </source>
</evidence>
<keyword evidence="4 6" id="KW-1133">Transmembrane helix</keyword>
<reference evidence="8 9" key="1">
    <citation type="submission" date="2018-06" db="EMBL/GenBank/DDBJ databases">
        <authorList>
            <consortium name="Pathogen Informatics"/>
            <person name="Doyle S."/>
        </authorList>
    </citation>
    <scope>NUCLEOTIDE SEQUENCE [LARGE SCALE GENOMIC DNA]</scope>
    <source>
        <strain evidence="8 9">NCTC8105</strain>
    </source>
</reference>
<keyword evidence="2 6" id="KW-1003">Cell membrane</keyword>
<evidence type="ECO:0000313" key="9">
    <source>
        <dbReference type="Proteomes" id="UP000254821"/>
    </source>
</evidence>
<comment type="subcellular location">
    <subcellularLocation>
        <location evidence="1 6">Cell membrane</location>
        <topology evidence="1 6">Multi-pass membrane protein</topology>
    </subcellularLocation>
</comment>
<feature type="transmembrane region" description="Helical" evidence="6">
    <location>
        <begin position="145"/>
        <end position="167"/>
    </location>
</feature>
<gene>
    <name evidence="8" type="primary">ydjZ_2</name>
    <name evidence="8" type="ORF">NCTC8105_05120</name>
</gene>
<dbReference type="InterPro" id="IPR032816">
    <property type="entry name" value="VTT_dom"/>
</dbReference>
<proteinExistence type="inferred from homology"/>
<comment type="similarity">
    <text evidence="6">Belongs to the TVP38/TMEM64 family.</text>
</comment>
<accession>A0A377PRW8</accession>
<feature type="transmembrane region" description="Helical" evidence="6">
    <location>
        <begin position="179"/>
        <end position="201"/>
    </location>
</feature>
<evidence type="ECO:0000313" key="8">
    <source>
        <dbReference type="EMBL" id="STQ82889.1"/>
    </source>
</evidence>
<dbReference type="InterPro" id="IPR015414">
    <property type="entry name" value="TMEM64"/>
</dbReference>
<evidence type="ECO:0000259" key="7">
    <source>
        <dbReference type="Pfam" id="PF09335"/>
    </source>
</evidence>
<dbReference type="Pfam" id="PF09335">
    <property type="entry name" value="VTT_dom"/>
    <property type="match status" value="1"/>
</dbReference>
<feature type="domain" description="VTT" evidence="7">
    <location>
        <begin position="50"/>
        <end position="167"/>
    </location>
</feature>
<evidence type="ECO:0000256" key="2">
    <source>
        <dbReference type="ARBA" id="ARBA00022475"/>
    </source>
</evidence>
<evidence type="ECO:0000256" key="6">
    <source>
        <dbReference type="RuleBase" id="RU366058"/>
    </source>
</evidence>
<comment type="caution">
    <text evidence="6">Lacks conserved residue(s) required for the propagation of feature annotation.</text>
</comment>
<feature type="transmembrane region" description="Helical" evidence="6">
    <location>
        <begin position="73"/>
        <end position="95"/>
    </location>
</feature>
<dbReference type="GO" id="GO:0005886">
    <property type="term" value="C:plasma membrane"/>
    <property type="evidence" value="ECO:0007669"/>
    <property type="project" value="UniProtKB-SubCell"/>
</dbReference>
<evidence type="ECO:0000256" key="5">
    <source>
        <dbReference type="ARBA" id="ARBA00023136"/>
    </source>
</evidence>
<keyword evidence="3 6" id="KW-0812">Transmembrane</keyword>
<dbReference type="PANTHER" id="PTHR12677">
    <property type="entry name" value="GOLGI APPARATUS MEMBRANE PROTEIN TVP38-RELATED"/>
    <property type="match status" value="1"/>
</dbReference>
<keyword evidence="5 6" id="KW-0472">Membrane</keyword>
<organism evidence="8 9">
    <name type="scientific">Hafnia alvei</name>
    <dbReference type="NCBI Taxonomy" id="569"/>
    <lineage>
        <taxon>Bacteria</taxon>
        <taxon>Pseudomonadati</taxon>
        <taxon>Pseudomonadota</taxon>
        <taxon>Gammaproteobacteria</taxon>
        <taxon>Enterobacterales</taxon>
        <taxon>Hafniaceae</taxon>
        <taxon>Hafnia</taxon>
    </lineage>
</organism>
<name>A0A377PRW8_HAFAL</name>
<sequence>MLALIILLHNSPLADVLTHVEALQQWVSSHGWWGVLAYILLFVITSLFLFPGSVLVIAGGVVFGVFYGTIISLFAATLASSLSFLVARYLGRAWLLHRFGGNQKFEQIERGIQRYGVDFLIFTRLIPLFPYNIQNYAYGLTAISFWRYSVVSCLTILPGTFIFTFMASELAENGITLNVTLKLVLCGLLLFVLTQITRRVFSKRFAKK</sequence>
<dbReference type="AlphaFoldDB" id="A0A377PRW8"/>
<evidence type="ECO:0000256" key="4">
    <source>
        <dbReference type="ARBA" id="ARBA00022989"/>
    </source>
</evidence>
<feature type="transmembrane region" description="Helical" evidence="6">
    <location>
        <begin position="38"/>
        <end position="66"/>
    </location>
</feature>
<protein>
    <recommendedName>
        <fullName evidence="6">TVP38/TMEM64 family membrane protein</fullName>
    </recommendedName>
</protein>
<dbReference type="PANTHER" id="PTHR12677:SF59">
    <property type="entry name" value="GOLGI APPARATUS MEMBRANE PROTEIN TVP38-RELATED"/>
    <property type="match status" value="1"/>
</dbReference>